<evidence type="ECO:0000313" key="8">
    <source>
        <dbReference type="EMBL" id="MEJ8277712.1"/>
    </source>
</evidence>
<protein>
    <recommendedName>
        <fullName evidence="7">Endolytic murein transglycosylase</fullName>
        <ecNumber evidence="7">4.2.2.29</ecNumber>
    </recommendedName>
    <alternativeName>
        <fullName evidence="7">Peptidoglycan lytic transglycosylase</fullName>
    </alternativeName>
    <alternativeName>
        <fullName evidence="7">Peptidoglycan polymerization terminase</fullName>
    </alternativeName>
</protein>
<evidence type="ECO:0000313" key="9">
    <source>
        <dbReference type="Proteomes" id="UP001364211"/>
    </source>
</evidence>
<dbReference type="GO" id="GO:0016829">
    <property type="term" value="F:lyase activity"/>
    <property type="evidence" value="ECO:0007669"/>
    <property type="project" value="UniProtKB-KW"/>
</dbReference>
<dbReference type="Gene3D" id="3.30.1490.480">
    <property type="entry name" value="Endolytic murein transglycosylase"/>
    <property type="match status" value="1"/>
</dbReference>
<dbReference type="HAMAP" id="MF_02065">
    <property type="entry name" value="MltG"/>
    <property type="match status" value="1"/>
</dbReference>
<dbReference type="Pfam" id="PF02618">
    <property type="entry name" value="YceG"/>
    <property type="match status" value="1"/>
</dbReference>
<feature type="site" description="Important for catalytic activity" evidence="7">
    <location>
        <position position="259"/>
    </location>
</feature>
<keyword evidence="9" id="KW-1185">Reference proteome</keyword>
<evidence type="ECO:0000256" key="5">
    <source>
        <dbReference type="ARBA" id="ARBA00023239"/>
    </source>
</evidence>
<sequence length="376" mass="39238">MTAPPVRHRPTSADFRRRRLALLASALLAGAVLVAASLFLLGADDYPGSGTGSVVVRIESGDSTSAIGQTLVGLDVVRSRAAFVDAAADEPAMQRIQPGYYELRSQMSGGAAVDGLLDPQRRVGFLDVKGGVQLDDTRAPDGTVSPGVLSQISQATCMGEADGEPRCTGVDALRTAMADADPAAIGVPQWARAGYRAAAPGRRMEGLVAPGPYDVDPRATPEEVLRQVLAASGERLSAAGLAGDGAYRTLVLASVVEKEALVPDMPRVARVIENRLAVNQRLEMDSTVNYPLDVQALRTTAEARGTPGPYNTYLNTGLPPTPVASVSTAALAAAENPPDGPWLFFVRCTTEGASCFAATYPEHLANVDRARAAGAF</sequence>
<dbReference type="RefSeq" id="WP_340285825.1">
    <property type="nucleotide sequence ID" value="NZ_JBBJUP010000001.1"/>
</dbReference>
<name>A0ABU8T1W4_9PSEU</name>
<keyword evidence="4 7" id="KW-0472">Membrane</keyword>
<evidence type="ECO:0000256" key="6">
    <source>
        <dbReference type="ARBA" id="ARBA00023316"/>
    </source>
</evidence>
<evidence type="ECO:0000256" key="1">
    <source>
        <dbReference type="ARBA" id="ARBA00022475"/>
    </source>
</evidence>
<evidence type="ECO:0000256" key="4">
    <source>
        <dbReference type="ARBA" id="ARBA00023136"/>
    </source>
</evidence>
<comment type="similarity">
    <text evidence="7">Belongs to the transglycosylase MltG family.</text>
</comment>
<evidence type="ECO:0000256" key="7">
    <source>
        <dbReference type="HAMAP-Rule" id="MF_02065"/>
    </source>
</evidence>
<accession>A0ABU8T1W4</accession>
<keyword evidence="2 7" id="KW-0812">Transmembrane</keyword>
<organism evidence="8 9">
    <name type="scientific">Pseudonocardia spirodelae</name>
    <dbReference type="NCBI Taxonomy" id="3133431"/>
    <lineage>
        <taxon>Bacteria</taxon>
        <taxon>Bacillati</taxon>
        <taxon>Actinomycetota</taxon>
        <taxon>Actinomycetes</taxon>
        <taxon>Pseudonocardiales</taxon>
        <taxon>Pseudonocardiaceae</taxon>
        <taxon>Pseudonocardia</taxon>
    </lineage>
</organism>
<keyword evidence="3 7" id="KW-1133">Transmembrane helix</keyword>
<keyword evidence="6 7" id="KW-0961">Cell wall biogenesis/degradation</keyword>
<evidence type="ECO:0000256" key="3">
    <source>
        <dbReference type="ARBA" id="ARBA00022989"/>
    </source>
</evidence>
<keyword evidence="5 7" id="KW-0456">Lyase</keyword>
<comment type="caution">
    <text evidence="8">The sequence shown here is derived from an EMBL/GenBank/DDBJ whole genome shotgun (WGS) entry which is preliminary data.</text>
</comment>
<dbReference type="PANTHER" id="PTHR30518">
    <property type="entry name" value="ENDOLYTIC MUREIN TRANSGLYCOSYLASE"/>
    <property type="match status" value="1"/>
</dbReference>
<gene>
    <name evidence="7" type="primary">mltG</name>
    <name evidence="8" type="ORF">WJX68_02105</name>
</gene>
<dbReference type="PANTHER" id="PTHR30518:SF2">
    <property type="entry name" value="ENDOLYTIC MUREIN TRANSGLYCOSYLASE"/>
    <property type="match status" value="1"/>
</dbReference>
<reference evidence="8 9" key="1">
    <citation type="submission" date="2024-03" db="EMBL/GenBank/DDBJ databases">
        <title>Draft genome sequence of Pseudonocardia sp. DW16-2.</title>
        <authorList>
            <person name="Duangmal K."/>
        </authorList>
    </citation>
    <scope>NUCLEOTIDE SEQUENCE [LARGE SCALE GENOMIC DNA]</scope>
    <source>
        <strain evidence="8 9">DW16-2</strain>
    </source>
</reference>
<keyword evidence="1 7" id="KW-1003">Cell membrane</keyword>
<comment type="function">
    <text evidence="7">Functions as a peptidoglycan terminase that cleaves nascent peptidoglycan strands endolytically to terminate their elongation.</text>
</comment>
<comment type="catalytic activity">
    <reaction evidence="7">
        <text>a peptidoglycan chain = a peptidoglycan chain with N-acetyl-1,6-anhydromuramyl-[peptide] at the reducing end + a peptidoglycan chain with N-acetylglucosamine at the non-reducing end.</text>
        <dbReference type="EC" id="4.2.2.29"/>
    </reaction>
</comment>
<proteinExistence type="inferred from homology"/>
<dbReference type="EC" id="4.2.2.29" evidence="7"/>
<dbReference type="InterPro" id="IPR003770">
    <property type="entry name" value="MLTG-like"/>
</dbReference>
<evidence type="ECO:0000256" key="2">
    <source>
        <dbReference type="ARBA" id="ARBA00022692"/>
    </source>
</evidence>
<dbReference type="EMBL" id="JBBJUP010000001">
    <property type="protein sequence ID" value="MEJ8277712.1"/>
    <property type="molecule type" value="Genomic_DNA"/>
</dbReference>
<dbReference type="Proteomes" id="UP001364211">
    <property type="component" value="Unassembled WGS sequence"/>
</dbReference>